<evidence type="ECO:0008006" key="6">
    <source>
        <dbReference type="Google" id="ProtNLM"/>
    </source>
</evidence>
<organism evidence="4 5">
    <name type="scientific">Eucalyptus globulus</name>
    <name type="common">Tasmanian blue gum</name>
    <dbReference type="NCBI Taxonomy" id="34317"/>
    <lineage>
        <taxon>Eukaryota</taxon>
        <taxon>Viridiplantae</taxon>
        <taxon>Streptophyta</taxon>
        <taxon>Embryophyta</taxon>
        <taxon>Tracheophyta</taxon>
        <taxon>Spermatophyta</taxon>
        <taxon>Magnoliopsida</taxon>
        <taxon>eudicotyledons</taxon>
        <taxon>Gunneridae</taxon>
        <taxon>Pentapetalae</taxon>
        <taxon>rosids</taxon>
        <taxon>malvids</taxon>
        <taxon>Myrtales</taxon>
        <taxon>Myrtaceae</taxon>
        <taxon>Myrtoideae</taxon>
        <taxon>Eucalypteae</taxon>
        <taxon>Eucalyptus</taxon>
    </lineage>
</organism>
<dbReference type="Pfam" id="PF14111">
    <property type="entry name" value="DUF4283"/>
    <property type="match status" value="1"/>
</dbReference>
<dbReference type="EMBL" id="JBJKBG010000011">
    <property type="protein sequence ID" value="KAL3716434.1"/>
    <property type="molecule type" value="Genomic_DNA"/>
</dbReference>
<feature type="compositionally biased region" description="Basic residues" evidence="1">
    <location>
        <begin position="462"/>
        <end position="472"/>
    </location>
</feature>
<dbReference type="AlphaFoldDB" id="A0ABD3IQG4"/>
<feature type="domain" description="DUF4283" evidence="3">
    <location>
        <begin position="94"/>
        <end position="170"/>
    </location>
</feature>
<name>A0ABD3IQG4_EUCGL</name>
<feature type="region of interest" description="Disordered" evidence="1">
    <location>
        <begin position="1"/>
        <end position="52"/>
    </location>
</feature>
<dbReference type="Gene3D" id="3.60.10.10">
    <property type="entry name" value="Endonuclease/exonuclease/phosphatase"/>
    <property type="match status" value="1"/>
</dbReference>
<feature type="compositionally biased region" description="Polar residues" evidence="1">
    <location>
        <begin position="43"/>
        <end position="52"/>
    </location>
</feature>
<reference evidence="4 5" key="1">
    <citation type="submission" date="2024-11" db="EMBL/GenBank/DDBJ databases">
        <title>Chromosome-level genome assembly of Eucalyptus globulus Labill. provides insights into its genome evolution.</title>
        <authorList>
            <person name="Li X."/>
        </authorList>
    </citation>
    <scope>NUCLEOTIDE SEQUENCE [LARGE SCALE GENOMIC DNA]</scope>
    <source>
        <strain evidence="4">CL2024</strain>
        <tissue evidence="4">Fresh tender leaves</tissue>
    </source>
</reference>
<dbReference type="InterPro" id="IPR025558">
    <property type="entry name" value="DUF4283"/>
</dbReference>
<dbReference type="PANTHER" id="PTHR31286:SF165">
    <property type="entry name" value="DUF4283 DOMAIN-CONTAINING PROTEIN"/>
    <property type="match status" value="1"/>
</dbReference>
<dbReference type="Proteomes" id="UP001634007">
    <property type="component" value="Unassembled WGS sequence"/>
</dbReference>
<proteinExistence type="predicted"/>
<protein>
    <recommendedName>
        <fullName evidence="6">DUF4283 domain-containing protein</fullName>
    </recommendedName>
</protein>
<feature type="region of interest" description="Disordered" evidence="1">
    <location>
        <begin position="370"/>
        <end position="475"/>
    </location>
</feature>
<dbReference type="Pfam" id="PF03372">
    <property type="entry name" value="Exo_endo_phos"/>
    <property type="match status" value="1"/>
</dbReference>
<gene>
    <name evidence="4" type="ORF">ACJRO7_008089</name>
</gene>
<dbReference type="InterPro" id="IPR005135">
    <property type="entry name" value="Endo/exonuclease/phosphatase"/>
</dbReference>
<evidence type="ECO:0000259" key="2">
    <source>
        <dbReference type="Pfam" id="PF03372"/>
    </source>
</evidence>
<dbReference type="InterPro" id="IPR040256">
    <property type="entry name" value="At4g02000-like"/>
</dbReference>
<evidence type="ECO:0000313" key="4">
    <source>
        <dbReference type="EMBL" id="KAL3716434.1"/>
    </source>
</evidence>
<comment type="caution">
    <text evidence="4">The sequence shown here is derived from an EMBL/GenBank/DDBJ whole genome shotgun (WGS) entry which is preliminary data.</text>
</comment>
<dbReference type="PANTHER" id="PTHR31286">
    <property type="entry name" value="GLYCINE-RICH CELL WALL STRUCTURAL PROTEIN 1.8-LIKE"/>
    <property type="match status" value="1"/>
</dbReference>
<dbReference type="SUPFAM" id="SSF56219">
    <property type="entry name" value="DNase I-like"/>
    <property type="match status" value="1"/>
</dbReference>
<feature type="domain" description="Endonuclease/exonuclease/phosphatase" evidence="2">
    <location>
        <begin position="471"/>
        <end position="689"/>
    </location>
</feature>
<evidence type="ECO:0000259" key="3">
    <source>
        <dbReference type="Pfam" id="PF14111"/>
    </source>
</evidence>
<evidence type="ECO:0000313" key="5">
    <source>
        <dbReference type="Proteomes" id="UP001634007"/>
    </source>
</evidence>
<evidence type="ECO:0000256" key="1">
    <source>
        <dbReference type="SAM" id="MobiDB-lite"/>
    </source>
</evidence>
<keyword evidence="5" id="KW-1185">Reference proteome</keyword>
<feature type="region of interest" description="Disordered" evidence="1">
    <location>
        <begin position="325"/>
        <end position="346"/>
    </location>
</feature>
<accession>A0ABD3IQG4</accession>
<dbReference type="InterPro" id="IPR036691">
    <property type="entry name" value="Endo/exonu/phosph_ase_sf"/>
</dbReference>
<sequence>MASTSEDPLGRGKGKPQAPNARSRSRVRYVSRGRDTRRPNAGRNRSNVPQNRSWAKVASLSTKGYDLDFAPPISVGRKSIVRLSDNAKHAGDPKWDSCLVGYYVGKNIPFKITETALKHAWGSHLAEVLANDDGFYFFIIPDDEFRRRILDECHITVARVPLVLKQWHCDMELKKDLQSSVPVWIRLKNIPFAYWSAPGISEIASAIGRPLYVDPLTEKMKRLSFARVCVEISAKLERCEEVEVLVDDKAFSVAVLYEWRPNSCAKCCVFGHDCLTKEVPKMPPKPPATIPTAVEPTDTGTLTGNSNHHIPPIMATDIDLVTSSPSDDGWKQVSNRKKRLNVGQSDKAVVNPPISVLKAPSIENQAIQIASDDHDNPNKGENTGSMALVVPNPAEASAALSSEEESEDEANAVNSSSSEGEDPVNVAPECLNDPYPKPKVPPNRKTIPKAALETPASVSKGSSRRKPFRRRGLGSPVKQAEVRNFVRSNNLYCVGIVETKISVASSSSVSPILLPGWRWVYNYSHSHKGRIWVGWNPRVVDFLINSASSQAIHGRLLWLPSGTVLFLSVIYAEHSFVARRPLWEDLIQSSGTLSSVPWIVAGDFNAIRDPSDRMGGSNAWIPAFEEFRDCLNQAGLEDLRFTGYRYTWAASSGTNRKQRKIDRVLVNGSWNSAFSFSEASFLAPGISDHTPMVVKVMPTPKTSKPFKFFNFWMTHPDYARMVVETWDSPFYGSPMFILYSKLRLLKCKLKQVNRESFSDLSLRTAEARRVL</sequence>